<dbReference type="Pfam" id="PF01266">
    <property type="entry name" value="DAO"/>
    <property type="match status" value="1"/>
</dbReference>
<evidence type="ECO:0000313" key="4">
    <source>
        <dbReference type="EMBL" id="QEX16949.1"/>
    </source>
</evidence>
<dbReference type="GO" id="GO:0005886">
    <property type="term" value="C:plasma membrane"/>
    <property type="evidence" value="ECO:0007669"/>
    <property type="project" value="TreeGrafter"/>
</dbReference>
<dbReference type="SUPFAM" id="SSF51905">
    <property type="entry name" value="FAD/NAD(P)-binding domain"/>
    <property type="match status" value="1"/>
</dbReference>
<evidence type="ECO:0000256" key="1">
    <source>
        <dbReference type="ARBA" id="ARBA00009410"/>
    </source>
</evidence>
<evidence type="ECO:0000256" key="2">
    <source>
        <dbReference type="ARBA" id="ARBA00023002"/>
    </source>
</evidence>
<name>A0A5J6MHL1_9PROT</name>
<dbReference type="GO" id="GO:0055130">
    <property type="term" value="P:D-alanine catabolic process"/>
    <property type="evidence" value="ECO:0007669"/>
    <property type="project" value="TreeGrafter"/>
</dbReference>
<comment type="similarity">
    <text evidence="1">Belongs to the DadA oxidoreductase family.</text>
</comment>
<dbReference type="OrthoDB" id="9805337at2"/>
<protein>
    <submittedName>
        <fullName evidence="4">D-amino acid dehydrogenase</fullName>
    </submittedName>
</protein>
<keyword evidence="2" id="KW-0560">Oxidoreductase</keyword>
<sequence>MAGIVVLGAGVMGVTTAYYLAKAGRAVTVVDRQPEAAAETSFANAGLIAPGHSNAWASPRAPMILLKSLWRDDTALRFHLRLDPAMWRWGLQFLANCTTERNRHNTLIKLGLARYSREKLIELRQTERIAYDEIAKGCIYLYRDPAHFETGQRAIGFLKAQGYPFETIDPAACVRLDPALAPARDKIAGAIFAPQDESGDCHAFVQSLARICAGLGVTFRYGTTVRGLESKGGRVEAVVTDRERIAADQVVLALGSYAPQIARSAGIKLPIYPVKGYSLTLPIKDKAAAPTLGGVDEGALVAFARMGDRLRLTATADFAGYDTSHKPENFATMLKVARDLFPAAAHYDQPRYWACLRPMTPDGPPILGGTRFDNLFLNTGSGHMGWTMACGSSRLVTDLMLGRKPDIPLQGMTLDRY</sequence>
<dbReference type="PANTHER" id="PTHR13847:SF280">
    <property type="entry name" value="D-AMINO ACID DEHYDROGENASE"/>
    <property type="match status" value="1"/>
</dbReference>
<dbReference type="KEGG" id="htq:FRZ44_22440"/>
<dbReference type="EMBL" id="CP042906">
    <property type="protein sequence ID" value="QEX16949.1"/>
    <property type="molecule type" value="Genomic_DNA"/>
</dbReference>
<evidence type="ECO:0000259" key="3">
    <source>
        <dbReference type="Pfam" id="PF01266"/>
    </source>
</evidence>
<dbReference type="InterPro" id="IPR006076">
    <property type="entry name" value="FAD-dep_OxRdtase"/>
</dbReference>
<dbReference type="SUPFAM" id="SSF54373">
    <property type="entry name" value="FAD-linked reductases, C-terminal domain"/>
    <property type="match status" value="1"/>
</dbReference>
<dbReference type="Proteomes" id="UP000326202">
    <property type="component" value="Chromosome"/>
</dbReference>
<dbReference type="GO" id="GO:0008718">
    <property type="term" value="F:D-amino-acid dehydrogenase activity"/>
    <property type="evidence" value="ECO:0007669"/>
    <property type="project" value="TreeGrafter"/>
</dbReference>
<accession>A0A5J6MHL1</accession>
<dbReference type="InterPro" id="IPR036188">
    <property type="entry name" value="FAD/NAD-bd_sf"/>
</dbReference>
<feature type="domain" description="FAD dependent oxidoreductase" evidence="3">
    <location>
        <begin position="4"/>
        <end position="399"/>
    </location>
</feature>
<dbReference type="GO" id="GO:0005737">
    <property type="term" value="C:cytoplasm"/>
    <property type="evidence" value="ECO:0007669"/>
    <property type="project" value="TreeGrafter"/>
</dbReference>
<keyword evidence="5" id="KW-1185">Reference proteome</keyword>
<dbReference type="AlphaFoldDB" id="A0A5J6MHL1"/>
<organism evidence="4 5">
    <name type="scientific">Hypericibacter terrae</name>
    <dbReference type="NCBI Taxonomy" id="2602015"/>
    <lineage>
        <taxon>Bacteria</taxon>
        <taxon>Pseudomonadati</taxon>
        <taxon>Pseudomonadota</taxon>
        <taxon>Alphaproteobacteria</taxon>
        <taxon>Rhodospirillales</taxon>
        <taxon>Dongiaceae</taxon>
        <taxon>Hypericibacter</taxon>
    </lineage>
</organism>
<dbReference type="Gene3D" id="3.50.50.60">
    <property type="entry name" value="FAD/NAD(P)-binding domain"/>
    <property type="match status" value="2"/>
</dbReference>
<evidence type="ECO:0000313" key="5">
    <source>
        <dbReference type="Proteomes" id="UP000326202"/>
    </source>
</evidence>
<dbReference type="RefSeq" id="WP_151177244.1">
    <property type="nucleotide sequence ID" value="NZ_CP042906.1"/>
</dbReference>
<gene>
    <name evidence="4" type="primary">dadA</name>
    <name evidence="4" type="ORF">FRZ44_22440</name>
</gene>
<dbReference type="NCBIfam" id="NF001933">
    <property type="entry name" value="PRK00711.1"/>
    <property type="match status" value="1"/>
</dbReference>
<dbReference type="Gene3D" id="3.30.9.10">
    <property type="entry name" value="D-Amino Acid Oxidase, subunit A, domain 2"/>
    <property type="match status" value="1"/>
</dbReference>
<dbReference type="PANTHER" id="PTHR13847">
    <property type="entry name" value="SARCOSINE DEHYDROGENASE-RELATED"/>
    <property type="match status" value="1"/>
</dbReference>
<reference evidence="4 5" key="1">
    <citation type="submission" date="2019-08" db="EMBL/GenBank/DDBJ databases">
        <title>Hyperibacter terrae gen. nov., sp. nov. and Hyperibacter viscosus sp. nov., two new members in the family Rhodospirillaceae isolated from the rhizosphere of Hypericum perforatum.</title>
        <authorList>
            <person name="Noviana Z."/>
        </authorList>
    </citation>
    <scope>NUCLEOTIDE SEQUENCE [LARGE SCALE GENOMIC DNA]</scope>
    <source>
        <strain evidence="4 5">R5913</strain>
    </source>
</reference>
<proteinExistence type="inferred from homology"/>